<keyword evidence="1" id="KW-0862">Zinc</keyword>
<name>A0A167NIH3_PHYB8</name>
<feature type="domain" description="C2H2-type" evidence="2">
    <location>
        <begin position="18"/>
        <end position="45"/>
    </location>
</feature>
<evidence type="ECO:0000256" key="1">
    <source>
        <dbReference type="PROSITE-ProRule" id="PRU00042"/>
    </source>
</evidence>
<evidence type="ECO:0000313" key="3">
    <source>
        <dbReference type="EMBL" id="OAD75998.1"/>
    </source>
</evidence>
<evidence type="ECO:0000259" key="2">
    <source>
        <dbReference type="PROSITE" id="PS50157"/>
    </source>
</evidence>
<accession>A0A167NIH3</accession>
<dbReference type="OrthoDB" id="2404451at2759"/>
<keyword evidence="1" id="KW-0863">Zinc-finger</keyword>
<dbReference type="PROSITE" id="PS00028">
    <property type="entry name" value="ZINC_FINGER_C2H2_1"/>
    <property type="match status" value="1"/>
</dbReference>
<evidence type="ECO:0000313" key="4">
    <source>
        <dbReference type="Proteomes" id="UP000077315"/>
    </source>
</evidence>
<dbReference type="Gene3D" id="3.30.160.60">
    <property type="entry name" value="Classic Zinc Finger"/>
    <property type="match status" value="1"/>
</dbReference>
<reference evidence="4" key="1">
    <citation type="submission" date="2015-06" db="EMBL/GenBank/DDBJ databases">
        <title>Expansion of signal transduction pathways in fungi by whole-genome duplication.</title>
        <authorList>
            <consortium name="DOE Joint Genome Institute"/>
            <person name="Corrochano L.M."/>
            <person name="Kuo A."/>
            <person name="Marcet-Houben M."/>
            <person name="Polaino S."/>
            <person name="Salamov A."/>
            <person name="Villalobos J.M."/>
            <person name="Alvarez M.I."/>
            <person name="Avalos J."/>
            <person name="Benito E.P."/>
            <person name="Benoit I."/>
            <person name="Burger G."/>
            <person name="Camino L.P."/>
            <person name="Canovas D."/>
            <person name="Cerda-Olmedo E."/>
            <person name="Cheng J.-F."/>
            <person name="Dominguez A."/>
            <person name="Elias M."/>
            <person name="Eslava A.P."/>
            <person name="Glaser F."/>
            <person name="Grimwood J."/>
            <person name="Gutierrez G."/>
            <person name="Heitman J."/>
            <person name="Henrissat B."/>
            <person name="Iturriaga E.A."/>
            <person name="Lang B.F."/>
            <person name="Lavin J.L."/>
            <person name="Lee S."/>
            <person name="Li W."/>
            <person name="Lindquist E."/>
            <person name="Lopez-Garcia S."/>
            <person name="Luque E.M."/>
            <person name="Marcos A.T."/>
            <person name="Martin J."/>
            <person name="McCluskey K."/>
            <person name="Medina H.R."/>
            <person name="Miralles-Duran A."/>
            <person name="Miyazaki A."/>
            <person name="Munoz-Torres E."/>
            <person name="Oguiza J.A."/>
            <person name="Ohm R."/>
            <person name="Olmedo M."/>
            <person name="Orejas M."/>
            <person name="Ortiz-Castellanos L."/>
            <person name="Pisabarro A.G."/>
            <person name="Rodriguez-Romero J."/>
            <person name="Ruiz-Herrera J."/>
            <person name="Ruiz-Vazquez R."/>
            <person name="Sanz C."/>
            <person name="Schackwitz W."/>
            <person name="Schmutz J."/>
            <person name="Shahriari M."/>
            <person name="Shelest E."/>
            <person name="Silva-Franco F."/>
            <person name="Soanes D."/>
            <person name="Syed K."/>
            <person name="Tagua V.G."/>
            <person name="Talbot N.J."/>
            <person name="Thon M."/>
            <person name="De vries R.P."/>
            <person name="Wiebenga A."/>
            <person name="Yadav J.S."/>
            <person name="Braun E.L."/>
            <person name="Baker S."/>
            <person name="Garre V."/>
            <person name="Horwitz B."/>
            <person name="Torres-Martinez S."/>
            <person name="Idnurm A."/>
            <person name="Herrera-Estrella A."/>
            <person name="Gabaldon T."/>
            <person name="Grigoriev I.V."/>
        </authorList>
    </citation>
    <scope>NUCLEOTIDE SEQUENCE [LARGE SCALE GENOMIC DNA]</scope>
    <source>
        <strain evidence="4">NRRL 1555(-)</strain>
    </source>
</reference>
<keyword evidence="4" id="KW-1185">Reference proteome</keyword>
<organism evidence="3 4">
    <name type="scientific">Phycomyces blakesleeanus (strain ATCC 8743b / DSM 1359 / FGSC 10004 / NBRC 33097 / NRRL 1555)</name>
    <dbReference type="NCBI Taxonomy" id="763407"/>
    <lineage>
        <taxon>Eukaryota</taxon>
        <taxon>Fungi</taxon>
        <taxon>Fungi incertae sedis</taxon>
        <taxon>Mucoromycota</taxon>
        <taxon>Mucoromycotina</taxon>
        <taxon>Mucoromycetes</taxon>
        <taxon>Mucorales</taxon>
        <taxon>Phycomycetaceae</taxon>
        <taxon>Phycomyces</taxon>
    </lineage>
</organism>
<dbReference type="VEuPathDB" id="FungiDB:PHYBLDRAFT_59530"/>
<dbReference type="Proteomes" id="UP000077315">
    <property type="component" value="Unassembled WGS sequence"/>
</dbReference>
<proteinExistence type="predicted"/>
<dbReference type="GeneID" id="29001421"/>
<gene>
    <name evidence="3" type="ORF">PHYBLDRAFT_59530</name>
</gene>
<protein>
    <submittedName>
        <fullName evidence="3">C2H2-type zinc finger transcription factor</fullName>
    </submittedName>
</protein>
<dbReference type="EMBL" id="KV440976">
    <property type="protein sequence ID" value="OAD75998.1"/>
    <property type="molecule type" value="Genomic_DNA"/>
</dbReference>
<dbReference type="InParanoid" id="A0A167NIH3"/>
<dbReference type="GO" id="GO:0008270">
    <property type="term" value="F:zinc ion binding"/>
    <property type="evidence" value="ECO:0007669"/>
    <property type="project" value="UniProtKB-KW"/>
</dbReference>
<dbReference type="RefSeq" id="XP_018294038.1">
    <property type="nucleotide sequence ID" value="XM_018440515.1"/>
</dbReference>
<dbReference type="InterPro" id="IPR013087">
    <property type="entry name" value="Znf_C2H2_type"/>
</dbReference>
<dbReference type="PROSITE" id="PS50157">
    <property type="entry name" value="ZINC_FINGER_C2H2_2"/>
    <property type="match status" value="1"/>
</dbReference>
<dbReference type="STRING" id="763407.A0A167NIH3"/>
<sequence length="858" mass="96765">MSSSNASQQRDRISTQQYQCDQCVLFFDNYQKLQNHKRIHRGDSATMTEIDQSILDDVDMYHNENDTSNEDESVSNSEYTMESMELDNTISYKCACNFEDSEGEAHIYDSSQISTNTFTKAELMSIHLSQLMLQHRIARAAYRDIVQFINTVIRDHDDIMMEPGAKISHGETVDALLKSKSSVKGHEYDVCSSGCRLYGINDDQESCVNCSKPRYKTDPNQSQTPATSMKLMSVGDMLSQMLADPATRELLCYRANQESVAGQLTDIFDGDNYKQLVQQGLFSNPDDIAIELYTNGFVNQKKGKNSYTIIHCIIFNLDPSIRYTNKYLLQLAILPDPKKPTHLDSFLIPIINELRDLEAHGLVVKHNGVELCRFKVYLLLASGDIPAVADMAHIGSHTSLFGLPFLRHGMYFDDISARLRPLEDFKVGNPSKNIYQPSIYTQLSTFSGSSFFALDELHLIARGIGKLVYDLITITLTKETKFYYTHPDNTLNTTEYPFHIPRADLVTIGNCITSSRKYIPTSFQGSFDNVFAKIDGTHAVDWLDFLLYLVPTLVVPYLPNRAVKTALLSLMKGCALALQWTLTSELLDEMESTGTRFYTNKSRIIPCLVVFSDQCNITWSIYPISSSSKAPCDATPLAQWRDPNQRVAKTPVFSLSNLRFTIIPARQSASPYGRESYMDLPNDPSGAQLWEPFHQFVNLNDDSVEGVGGPSVKEALLKYYRRTTGLTGHEFGDSVVVVAARLNRNVIVHSWLVGTVQFYFQHVDFYGFPHFLAFVEVMKEHDTAGHDSSVPIVKQRSQSTCTLGHQTQPTYAVISVNDICHQVGLVQYPPNGNQFYVIAPYYIFNNNMRITKGNLSIL</sequence>
<dbReference type="AlphaFoldDB" id="A0A167NIH3"/>
<keyword evidence="1" id="KW-0479">Metal-binding</keyword>